<feature type="chain" id="PRO_5012406178" evidence="1">
    <location>
        <begin position="19"/>
        <end position="119"/>
    </location>
</feature>
<name>A0A2C5XAJ4_9HYPO</name>
<evidence type="ECO:0000313" key="3">
    <source>
        <dbReference type="Proteomes" id="UP000226192"/>
    </source>
</evidence>
<keyword evidence="3" id="KW-1185">Reference proteome</keyword>
<protein>
    <submittedName>
        <fullName evidence="2">Uncharacterized protein</fullName>
    </submittedName>
</protein>
<feature type="signal peptide" evidence="1">
    <location>
        <begin position="1"/>
        <end position="18"/>
    </location>
</feature>
<comment type="caution">
    <text evidence="2">The sequence shown here is derived from an EMBL/GenBank/DDBJ whole genome shotgun (WGS) entry which is preliminary data.</text>
</comment>
<organism evidence="2 3">
    <name type="scientific">Ophiocordyceps australis</name>
    <dbReference type="NCBI Taxonomy" id="1399860"/>
    <lineage>
        <taxon>Eukaryota</taxon>
        <taxon>Fungi</taxon>
        <taxon>Dikarya</taxon>
        <taxon>Ascomycota</taxon>
        <taxon>Pezizomycotina</taxon>
        <taxon>Sordariomycetes</taxon>
        <taxon>Hypocreomycetidae</taxon>
        <taxon>Hypocreales</taxon>
        <taxon>Ophiocordycipitaceae</taxon>
        <taxon>Ophiocordyceps</taxon>
    </lineage>
</organism>
<evidence type="ECO:0000313" key="2">
    <source>
        <dbReference type="EMBL" id="PHH64739.1"/>
    </source>
</evidence>
<sequence>MKHTFILALLAGFGLTSPVEVSSKEKDLTAEPVPRKMIEISCPDVLEYPSALKKAEDIVRGDVGLPLVCSRTYWPICTPQYLSNDSVKKLQQIEGIQLREIDLLELLKEDLEEANKKQP</sequence>
<dbReference type="EMBL" id="NJET01000026">
    <property type="protein sequence ID" value="PHH64739.1"/>
    <property type="molecule type" value="Genomic_DNA"/>
</dbReference>
<dbReference type="Proteomes" id="UP000226192">
    <property type="component" value="Unassembled WGS sequence"/>
</dbReference>
<evidence type="ECO:0000256" key="1">
    <source>
        <dbReference type="SAM" id="SignalP"/>
    </source>
</evidence>
<proteinExistence type="predicted"/>
<accession>A0A2C5XAJ4</accession>
<dbReference type="AlphaFoldDB" id="A0A2C5XAJ4"/>
<keyword evidence="1" id="KW-0732">Signal</keyword>
<reference evidence="2 3" key="1">
    <citation type="submission" date="2017-06" db="EMBL/GenBank/DDBJ databases">
        <title>Ant-infecting Ophiocordyceps genomes reveal a high diversity of potential behavioral manipulation genes and a possible major role for enterotoxins.</title>
        <authorList>
            <person name="De Bekker C."/>
            <person name="Evans H.C."/>
            <person name="Brachmann A."/>
            <person name="Hughes D.P."/>
        </authorList>
    </citation>
    <scope>NUCLEOTIDE SEQUENCE [LARGE SCALE GENOMIC DNA]</scope>
    <source>
        <strain evidence="2 3">Map64</strain>
    </source>
</reference>
<gene>
    <name evidence="2" type="ORF">CDD81_4001</name>
</gene>